<comment type="caution">
    <text evidence="2">The sequence shown here is derived from an EMBL/GenBank/DDBJ whole genome shotgun (WGS) entry which is preliminary data.</text>
</comment>
<sequence>MVYTTSLFGTAIDASAGPEKVGRSVSDQARMKPTEGETGEFEDAWEDEIERDEEDRAGMEVDYGVMPPIEDSEPEKKPRALGRVHPGCAHPE</sequence>
<gene>
    <name evidence="2" type="ORF">EDB92DRAFT_2114208</name>
</gene>
<evidence type="ECO:0000256" key="1">
    <source>
        <dbReference type="SAM" id="MobiDB-lite"/>
    </source>
</evidence>
<dbReference type="EMBL" id="JAKELL010000022">
    <property type="protein sequence ID" value="KAH8992490.1"/>
    <property type="molecule type" value="Genomic_DNA"/>
</dbReference>
<organism evidence="2 3">
    <name type="scientific">Lactarius akahatsu</name>
    <dbReference type="NCBI Taxonomy" id="416441"/>
    <lineage>
        <taxon>Eukaryota</taxon>
        <taxon>Fungi</taxon>
        <taxon>Dikarya</taxon>
        <taxon>Basidiomycota</taxon>
        <taxon>Agaricomycotina</taxon>
        <taxon>Agaricomycetes</taxon>
        <taxon>Russulales</taxon>
        <taxon>Russulaceae</taxon>
        <taxon>Lactarius</taxon>
    </lineage>
</organism>
<dbReference type="Proteomes" id="UP001201163">
    <property type="component" value="Unassembled WGS sequence"/>
</dbReference>
<feature type="region of interest" description="Disordered" evidence="1">
    <location>
        <begin position="54"/>
        <end position="92"/>
    </location>
</feature>
<evidence type="ECO:0000313" key="3">
    <source>
        <dbReference type="Proteomes" id="UP001201163"/>
    </source>
</evidence>
<keyword evidence="3" id="KW-1185">Reference proteome</keyword>
<dbReference type="AlphaFoldDB" id="A0AAD4LME3"/>
<feature type="region of interest" description="Disordered" evidence="1">
    <location>
        <begin position="1"/>
        <end position="41"/>
    </location>
</feature>
<reference evidence="2" key="1">
    <citation type="submission" date="2022-01" db="EMBL/GenBank/DDBJ databases">
        <title>Comparative genomics reveals a dynamic genome evolution in the ectomycorrhizal milk-cap (Lactarius) mushrooms.</title>
        <authorList>
            <consortium name="DOE Joint Genome Institute"/>
            <person name="Lebreton A."/>
            <person name="Tang N."/>
            <person name="Kuo A."/>
            <person name="LaButti K."/>
            <person name="Drula E."/>
            <person name="Barry K."/>
            <person name="Clum A."/>
            <person name="Lipzen A."/>
            <person name="Mousain D."/>
            <person name="Ng V."/>
            <person name="Wang R."/>
            <person name="Wang X."/>
            <person name="Dai Y."/>
            <person name="Henrissat B."/>
            <person name="Grigoriev I.V."/>
            <person name="Guerin-Laguette A."/>
            <person name="Yu F."/>
            <person name="Martin F.M."/>
        </authorList>
    </citation>
    <scope>NUCLEOTIDE SEQUENCE</scope>
    <source>
        <strain evidence="2">QP</strain>
    </source>
</reference>
<accession>A0AAD4LME3</accession>
<protein>
    <submittedName>
        <fullName evidence="2">Uncharacterized protein</fullName>
    </submittedName>
</protein>
<name>A0AAD4LME3_9AGAM</name>
<evidence type="ECO:0000313" key="2">
    <source>
        <dbReference type="EMBL" id="KAH8992490.1"/>
    </source>
</evidence>
<proteinExistence type="predicted"/>